<name>A0A4Y2JDD3_ARAVE</name>
<sequence>MRVSVVVDPSLREYHLFHHLKEFLISGVTTMYRETVVTSWLSCTVVDLFDTLRHDTPFNSGGSYVERVYSGSDRGNHAFD</sequence>
<accession>A0A4Y2JDD3</accession>
<comment type="caution">
    <text evidence="1">The sequence shown here is derived from an EMBL/GenBank/DDBJ whole genome shotgun (WGS) entry which is preliminary data.</text>
</comment>
<keyword evidence="2" id="KW-1185">Reference proteome</keyword>
<gene>
    <name evidence="1" type="ORF">AVEN_186033_1</name>
</gene>
<evidence type="ECO:0000313" key="2">
    <source>
        <dbReference type="Proteomes" id="UP000499080"/>
    </source>
</evidence>
<protein>
    <submittedName>
        <fullName evidence="1">Uncharacterized protein</fullName>
    </submittedName>
</protein>
<dbReference type="Proteomes" id="UP000499080">
    <property type="component" value="Unassembled WGS sequence"/>
</dbReference>
<dbReference type="EMBL" id="BGPR01003420">
    <property type="protein sequence ID" value="GBM87934.1"/>
    <property type="molecule type" value="Genomic_DNA"/>
</dbReference>
<evidence type="ECO:0000313" key="1">
    <source>
        <dbReference type="EMBL" id="GBM87934.1"/>
    </source>
</evidence>
<proteinExistence type="predicted"/>
<organism evidence="1 2">
    <name type="scientific">Araneus ventricosus</name>
    <name type="common">Orbweaver spider</name>
    <name type="synonym">Epeira ventricosa</name>
    <dbReference type="NCBI Taxonomy" id="182803"/>
    <lineage>
        <taxon>Eukaryota</taxon>
        <taxon>Metazoa</taxon>
        <taxon>Ecdysozoa</taxon>
        <taxon>Arthropoda</taxon>
        <taxon>Chelicerata</taxon>
        <taxon>Arachnida</taxon>
        <taxon>Araneae</taxon>
        <taxon>Araneomorphae</taxon>
        <taxon>Entelegynae</taxon>
        <taxon>Araneoidea</taxon>
        <taxon>Araneidae</taxon>
        <taxon>Araneus</taxon>
    </lineage>
</organism>
<dbReference type="AlphaFoldDB" id="A0A4Y2JDD3"/>
<reference evidence="1 2" key="1">
    <citation type="journal article" date="2019" name="Sci. Rep.">
        <title>Orb-weaving spider Araneus ventricosus genome elucidates the spidroin gene catalogue.</title>
        <authorList>
            <person name="Kono N."/>
            <person name="Nakamura H."/>
            <person name="Ohtoshi R."/>
            <person name="Moran D.A.P."/>
            <person name="Shinohara A."/>
            <person name="Yoshida Y."/>
            <person name="Fujiwara M."/>
            <person name="Mori M."/>
            <person name="Tomita M."/>
            <person name="Arakawa K."/>
        </authorList>
    </citation>
    <scope>NUCLEOTIDE SEQUENCE [LARGE SCALE GENOMIC DNA]</scope>
</reference>